<dbReference type="AlphaFoldDB" id="A0A1M6V9I6"/>
<feature type="domain" description="Radical SAM core" evidence="7">
    <location>
        <begin position="25"/>
        <end position="261"/>
    </location>
</feature>
<keyword evidence="4" id="KW-0479">Metal-binding</keyword>
<keyword evidence="2" id="KW-0004">4Fe-4S</keyword>
<protein>
    <recommendedName>
        <fullName evidence="7">Radical SAM core domain-containing protein</fullName>
    </recommendedName>
</protein>
<dbReference type="InterPro" id="IPR007197">
    <property type="entry name" value="rSAM"/>
</dbReference>
<comment type="cofactor">
    <cofactor evidence="1">
        <name>[4Fe-4S] cluster</name>
        <dbReference type="ChEBI" id="CHEBI:49883"/>
    </cofactor>
</comment>
<evidence type="ECO:0000256" key="3">
    <source>
        <dbReference type="ARBA" id="ARBA00022691"/>
    </source>
</evidence>
<evidence type="ECO:0000256" key="1">
    <source>
        <dbReference type="ARBA" id="ARBA00001966"/>
    </source>
</evidence>
<evidence type="ECO:0000313" key="8">
    <source>
        <dbReference type="EMBL" id="SEC61341.1"/>
    </source>
</evidence>
<dbReference type="InterPro" id="IPR023867">
    <property type="entry name" value="Sulphatase_maturase_rSAM"/>
</dbReference>
<dbReference type="EMBL" id="FNTI01000001">
    <property type="protein sequence ID" value="SEC61341.1"/>
    <property type="molecule type" value="Genomic_DNA"/>
</dbReference>
<evidence type="ECO:0000256" key="5">
    <source>
        <dbReference type="ARBA" id="ARBA00023004"/>
    </source>
</evidence>
<dbReference type="PROSITE" id="PS01305">
    <property type="entry name" value="MOAA_NIFB_PQQE"/>
    <property type="match status" value="1"/>
</dbReference>
<accession>A0A1M6V9I6</accession>
<evidence type="ECO:0000256" key="4">
    <source>
        <dbReference type="ARBA" id="ARBA00022723"/>
    </source>
</evidence>
<dbReference type="PROSITE" id="PS51918">
    <property type="entry name" value="RADICAL_SAM"/>
    <property type="match status" value="1"/>
</dbReference>
<dbReference type="PANTHER" id="PTHR43273:SF8">
    <property type="entry name" value="RADICAL SAM DOMAIN PROTEIN"/>
    <property type="match status" value="1"/>
</dbReference>
<keyword evidence="3" id="KW-0949">S-adenosyl-L-methionine</keyword>
<dbReference type="Pfam" id="PF04055">
    <property type="entry name" value="Radical_SAM"/>
    <property type="match status" value="1"/>
</dbReference>
<dbReference type="GO" id="GO:0046872">
    <property type="term" value="F:metal ion binding"/>
    <property type="evidence" value="ECO:0007669"/>
    <property type="project" value="UniProtKB-KW"/>
</dbReference>
<evidence type="ECO:0000256" key="6">
    <source>
        <dbReference type="ARBA" id="ARBA00023014"/>
    </source>
</evidence>
<name>A0A1M6V9I6_9BRAD</name>
<dbReference type="SUPFAM" id="SSF102114">
    <property type="entry name" value="Radical SAM enzymes"/>
    <property type="match status" value="1"/>
</dbReference>
<dbReference type="GO" id="GO:0016491">
    <property type="term" value="F:oxidoreductase activity"/>
    <property type="evidence" value="ECO:0007669"/>
    <property type="project" value="InterPro"/>
</dbReference>
<dbReference type="GO" id="GO:0051539">
    <property type="term" value="F:4 iron, 4 sulfur cluster binding"/>
    <property type="evidence" value="ECO:0007669"/>
    <property type="project" value="UniProtKB-KW"/>
</dbReference>
<dbReference type="CDD" id="cd01335">
    <property type="entry name" value="Radical_SAM"/>
    <property type="match status" value="1"/>
</dbReference>
<evidence type="ECO:0000313" key="9">
    <source>
        <dbReference type="Proteomes" id="UP000183208"/>
    </source>
</evidence>
<gene>
    <name evidence="8" type="ORF">SAMN05444171_1853</name>
</gene>
<dbReference type="Proteomes" id="UP000183208">
    <property type="component" value="Unassembled WGS sequence"/>
</dbReference>
<dbReference type="InterPro" id="IPR000385">
    <property type="entry name" value="MoaA_NifB_PqqE_Fe-S-bd_CS"/>
</dbReference>
<dbReference type="InterPro" id="IPR013785">
    <property type="entry name" value="Aldolase_TIM"/>
</dbReference>
<proteinExistence type="predicted"/>
<dbReference type="InterPro" id="IPR058240">
    <property type="entry name" value="rSAM_sf"/>
</dbReference>
<dbReference type="Gene3D" id="3.20.20.70">
    <property type="entry name" value="Aldolase class I"/>
    <property type="match status" value="1"/>
</dbReference>
<dbReference type="PANTHER" id="PTHR43273">
    <property type="entry name" value="ANAEROBIC SULFATASE-MATURATING ENZYME HOMOLOG ASLB-RELATED"/>
    <property type="match status" value="1"/>
</dbReference>
<dbReference type="SFLD" id="SFLDG01386">
    <property type="entry name" value="main_SPASM_domain-containing"/>
    <property type="match status" value="1"/>
</dbReference>
<evidence type="ECO:0000259" key="7">
    <source>
        <dbReference type="PROSITE" id="PS51918"/>
    </source>
</evidence>
<dbReference type="SFLD" id="SFLDS00029">
    <property type="entry name" value="Radical_SAM"/>
    <property type="match status" value="1"/>
</dbReference>
<keyword evidence="5" id="KW-0408">Iron</keyword>
<organism evidence="8 9">
    <name type="scientific">Bradyrhizobium lablabi</name>
    <dbReference type="NCBI Taxonomy" id="722472"/>
    <lineage>
        <taxon>Bacteria</taxon>
        <taxon>Pseudomonadati</taxon>
        <taxon>Pseudomonadota</taxon>
        <taxon>Alphaproteobacteria</taxon>
        <taxon>Hyphomicrobiales</taxon>
        <taxon>Nitrobacteraceae</taxon>
        <taxon>Bradyrhizobium</taxon>
    </lineage>
</organism>
<dbReference type="SFLD" id="SFLDG01072">
    <property type="entry name" value="dehydrogenase_like"/>
    <property type="match status" value="1"/>
</dbReference>
<reference evidence="8 9" key="1">
    <citation type="submission" date="2016-10" db="EMBL/GenBank/DDBJ databases">
        <authorList>
            <person name="de Groot N.N."/>
        </authorList>
    </citation>
    <scope>NUCLEOTIDE SEQUENCE [LARGE SCALE GENOMIC DNA]</scope>
    <source>
        <strain evidence="8 9">GAS522</strain>
    </source>
</reference>
<evidence type="ECO:0000256" key="2">
    <source>
        <dbReference type="ARBA" id="ARBA00022485"/>
    </source>
</evidence>
<keyword evidence="6" id="KW-0411">Iron-sulfur</keyword>
<dbReference type="SFLD" id="SFLDG01067">
    <property type="entry name" value="SPASM/twitch_domain_containing"/>
    <property type="match status" value="1"/>
</dbReference>
<sequence length="408" mass="44933">MVSPPGIGMSADAQDALPDALGFQEQPISQLLVKVASRCNIDCSYCYWFRDASVYDKPKLMSSEVLLQLLQRIEEHVARHSLIDFPIILHGGEPLLWGIDNFHRIAAACEGITSRTGCDIPIAVTTNGVLIDDEWLNCFEARNIQVAISLDGPEHIHDLHRKTFQGTGTHAAAERAARMLASRDIAMSALAVCNPAYPPKEYVEFFASCGIANYDIMIPDATVDETPASVGSFYKGLFDLWLEANRSKPTVNIRIIADMITAMLGNNSPTEGVGYKPIELCTVMTDGSVEAHDVLRIAGDGFTTTKFNIFEHAIDDVRNEPRWKAARDASIQLSGKCQQCKFMNACGGGYLPHRFSRKNGYDNPSVYCDDLYSMFENMQSVLESHLYVSKPDGERLGVRDALAGRVAG</sequence>